<reference evidence="12 13" key="1">
    <citation type="submission" date="2022-12" db="EMBL/GenBank/DDBJ databases">
        <title>Genome Sequence of Deinococcus aquaticus Type Strain PB314.</title>
        <authorList>
            <person name="Albert C."/>
            <person name="Hill J."/>
            <person name="Boren L."/>
            <person name="Scholz-Ng S."/>
            <person name="Fatema N."/>
            <person name="Grosso R."/>
            <person name="Soboslay E."/>
            <person name="Tuohy J."/>
        </authorList>
    </citation>
    <scope>NUCLEOTIDE SEQUENCE [LARGE SCALE GENOMIC DNA]</scope>
    <source>
        <strain evidence="12 13">PB-314</strain>
    </source>
</reference>
<dbReference type="InterPro" id="IPR011063">
    <property type="entry name" value="TilS/TtcA_N"/>
</dbReference>
<dbReference type="HAMAP" id="MF_01161">
    <property type="entry name" value="tRNA_Ile_lys_synt"/>
    <property type="match status" value="1"/>
</dbReference>
<evidence type="ECO:0000256" key="2">
    <source>
        <dbReference type="ARBA" id="ARBA00022490"/>
    </source>
</evidence>
<keyword evidence="5 10" id="KW-0547">Nucleotide-binding</keyword>
<dbReference type="PANTHER" id="PTHR43033:SF1">
    <property type="entry name" value="TRNA(ILE)-LYSIDINE SYNTHASE-RELATED"/>
    <property type="match status" value="1"/>
</dbReference>
<dbReference type="SUPFAM" id="SSF52402">
    <property type="entry name" value="Adenine nucleotide alpha hydrolases-like"/>
    <property type="match status" value="1"/>
</dbReference>
<feature type="active site" description="Proton donor" evidence="9">
    <location>
        <position position="435"/>
    </location>
</feature>
<comment type="cofactor">
    <cofactor evidence="9">
        <name>Zn(2+)</name>
        <dbReference type="ChEBI" id="CHEBI:29105"/>
    </cofactor>
    <text evidence="9">Binds 1 zinc ion per subunit.</text>
</comment>
<dbReference type="SUPFAM" id="SSF56037">
    <property type="entry name" value="PheT/TilS domain"/>
    <property type="match status" value="1"/>
</dbReference>
<comment type="similarity">
    <text evidence="9">Belongs to the cytidine and deoxycytidylate deaminase family.</text>
</comment>
<protein>
    <recommendedName>
        <fullName evidence="9 10">Multifunctional fusion protein</fullName>
    </recommendedName>
    <domain>
        <recommendedName>
            <fullName evidence="10">tRNA(Ile)-lysidine synthase</fullName>
            <ecNumber evidence="10">6.3.4.19</ecNumber>
        </recommendedName>
        <alternativeName>
            <fullName evidence="10">tRNA(Ile)-2-lysyl-cytidine synthase</fullName>
        </alternativeName>
        <alternativeName>
            <fullName evidence="10">tRNA(Ile)-lysidine synthetase</fullName>
        </alternativeName>
    </domain>
    <domain>
        <recommendedName>
            <fullName evidence="9">tRNA-specific adenosine deaminase</fullName>
            <ecNumber evidence="9">3.5.4.33</ecNumber>
        </recommendedName>
    </domain>
</protein>
<dbReference type="SMART" id="SM00977">
    <property type="entry name" value="TilS_C"/>
    <property type="match status" value="1"/>
</dbReference>
<keyword evidence="4 10" id="KW-0819">tRNA processing</keyword>
<dbReference type="SUPFAM" id="SSF53927">
    <property type="entry name" value="Cytidine deaminase-like"/>
    <property type="match status" value="1"/>
</dbReference>
<proteinExistence type="inferred from homology"/>
<dbReference type="InterPro" id="IPR012795">
    <property type="entry name" value="tRNA_Ile_lys_synt_N"/>
</dbReference>
<dbReference type="Gene3D" id="3.40.140.10">
    <property type="entry name" value="Cytidine Deaminase, domain 2"/>
    <property type="match status" value="1"/>
</dbReference>
<dbReference type="RefSeq" id="WP_273987529.1">
    <property type="nucleotide sequence ID" value="NZ_BAABQT010000002.1"/>
</dbReference>
<comment type="similarity">
    <text evidence="10">Belongs to the tRNA(Ile)-lysidine synthase family.</text>
</comment>
<dbReference type="EC" id="6.3.4.19" evidence="10"/>
<name>A0ABY7V0D4_9DEIO</name>
<evidence type="ECO:0000313" key="12">
    <source>
        <dbReference type="EMBL" id="WDA57593.1"/>
    </source>
</evidence>
<evidence type="ECO:0000259" key="11">
    <source>
        <dbReference type="PROSITE" id="PS51747"/>
    </source>
</evidence>
<dbReference type="GO" id="GO:0032267">
    <property type="term" value="F:tRNA(Ile)-lysidine synthase activity"/>
    <property type="evidence" value="ECO:0007669"/>
    <property type="project" value="UniProtKB-EC"/>
</dbReference>
<dbReference type="InterPro" id="IPR016193">
    <property type="entry name" value="Cytidine_deaminase-like"/>
</dbReference>
<dbReference type="Pfam" id="PF00383">
    <property type="entry name" value="dCMP_cyt_deam_1"/>
    <property type="match status" value="1"/>
</dbReference>
<dbReference type="PANTHER" id="PTHR43033">
    <property type="entry name" value="TRNA(ILE)-LYSIDINE SYNTHASE-RELATED"/>
    <property type="match status" value="1"/>
</dbReference>
<keyword evidence="3 10" id="KW-0436">Ligase</keyword>
<comment type="subunit">
    <text evidence="9">Homodimer.</text>
</comment>
<dbReference type="Gene3D" id="3.40.50.620">
    <property type="entry name" value="HUPs"/>
    <property type="match status" value="1"/>
</dbReference>
<dbReference type="EC" id="3.5.4.33" evidence="9"/>
<feature type="binding site" evidence="9">
    <location>
        <position position="433"/>
    </location>
    <ligand>
        <name>Zn(2+)</name>
        <dbReference type="ChEBI" id="CHEBI:29105"/>
        <note>catalytic</note>
    </ligand>
</feature>
<gene>
    <name evidence="10 12" type="primary">tilS</name>
    <name evidence="9" type="synonym">tadA</name>
    <name evidence="12" type="ORF">M8445_09480</name>
</gene>
<evidence type="ECO:0000313" key="13">
    <source>
        <dbReference type="Proteomes" id="UP001217044"/>
    </source>
</evidence>
<evidence type="ECO:0000256" key="8">
    <source>
        <dbReference type="ARBA" id="ARBA00048539"/>
    </source>
</evidence>
<evidence type="ECO:0000256" key="3">
    <source>
        <dbReference type="ARBA" id="ARBA00022598"/>
    </source>
</evidence>
<dbReference type="CDD" id="cd01285">
    <property type="entry name" value="nucleoside_deaminase"/>
    <property type="match status" value="1"/>
</dbReference>
<dbReference type="Pfam" id="PF01171">
    <property type="entry name" value="ATP_bind_3"/>
    <property type="match status" value="1"/>
</dbReference>
<comment type="domain">
    <text evidence="10">The N-terminal region contains the highly conserved SGGXDS motif, predicted to be a P-loop motif involved in ATP binding.</text>
</comment>
<feature type="binding site" evidence="9">
    <location>
        <position position="466"/>
    </location>
    <ligand>
        <name>Zn(2+)</name>
        <dbReference type="ChEBI" id="CHEBI:29105"/>
        <note>catalytic</note>
    </ligand>
</feature>
<dbReference type="EMBL" id="CP115165">
    <property type="protein sequence ID" value="WDA57593.1"/>
    <property type="molecule type" value="Genomic_DNA"/>
</dbReference>
<comment type="subcellular location">
    <subcellularLocation>
        <location evidence="1 10">Cytoplasm</location>
    </subcellularLocation>
</comment>
<feature type="domain" description="CMP/dCMP-type deaminase" evidence="11">
    <location>
        <begin position="381"/>
        <end position="493"/>
    </location>
</feature>
<dbReference type="NCBIfam" id="TIGR02433">
    <property type="entry name" value="lysidine_TilS_C"/>
    <property type="match status" value="1"/>
</dbReference>
<sequence>MSDVADSLLRPLRPYAGEVVVVGVSGGADSVALLRALLLVGARPVAAHLDHALRADSAADAAWVQALAARLDVPFAGGRVDVAAVAARRGWNTEDAARRLRYDFLTRTAKAHAAQVILTAHTRRDQAETVLAALLRGEAVLHGIPAARGPLRRPWLDVPRADLEAFLHAHGQDWREDPTNADPAYTRAWIRREVMPVLTARYPAAGEALARVARTQAEDDAALTGQAARLTRHAPLRSAPPAVLRRWVRAELRRAGLDFHAPHLERLAGALRAGETAHVTLPGGHDVTVTGGQLHLTPQAYPEPDFPLPDGWERRTRYDGDRVTLFGGTRKLSDVLTDRHVPRADRDRVPLLVSGAGVQWVGLQPPVWATGARKVAAQPPDPLHAAMGEALAQAHDAARAQEVPVGAVVLGPGGQVVGRGRNTSREHGDMTRHAELAALRDAARTLGTPYLSGCTLVVTLEPCPMCLGAALEARVGHIVYGAANPKAGALGGVTDLLAAHWGHTPTITGGVRAHEAARLLKDVFGRLREDRHRDDR</sequence>
<dbReference type="InterPro" id="IPR002125">
    <property type="entry name" value="CMP_dCMP_dom"/>
</dbReference>
<feature type="binding site" evidence="9">
    <location>
        <position position="463"/>
    </location>
    <ligand>
        <name>Zn(2+)</name>
        <dbReference type="ChEBI" id="CHEBI:29105"/>
        <note>catalytic</note>
    </ligand>
</feature>
<dbReference type="NCBIfam" id="TIGR02432">
    <property type="entry name" value="lysidine_TilS_N"/>
    <property type="match status" value="1"/>
</dbReference>
<dbReference type="CDD" id="cd01992">
    <property type="entry name" value="TilS_N"/>
    <property type="match status" value="1"/>
</dbReference>
<dbReference type="InterPro" id="IPR028883">
    <property type="entry name" value="tRNA_aden_deaminase"/>
</dbReference>
<evidence type="ECO:0000256" key="7">
    <source>
        <dbReference type="ARBA" id="ARBA00048045"/>
    </source>
</evidence>
<keyword evidence="6 10" id="KW-0067">ATP-binding</keyword>
<dbReference type="InterPro" id="IPR012094">
    <property type="entry name" value="tRNA_Ile_lys_synt"/>
</dbReference>
<dbReference type="InterPro" id="IPR012796">
    <property type="entry name" value="Lysidine-tRNA-synth_C"/>
</dbReference>
<comment type="function">
    <text evidence="9">Catalyzes the deamination of adenosine to inosine at the wobble position 34 of tRNA(Arg2).</text>
</comment>
<dbReference type="HAMAP" id="MF_00972">
    <property type="entry name" value="tRNA_aden_deaminase"/>
    <property type="match status" value="1"/>
</dbReference>
<organism evidence="12 13">
    <name type="scientific">Deinococcus aquaticus</name>
    <dbReference type="NCBI Taxonomy" id="328692"/>
    <lineage>
        <taxon>Bacteria</taxon>
        <taxon>Thermotogati</taxon>
        <taxon>Deinococcota</taxon>
        <taxon>Deinococci</taxon>
        <taxon>Deinococcales</taxon>
        <taxon>Deinococcaceae</taxon>
        <taxon>Deinococcus</taxon>
    </lineage>
</organism>
<keyword evidence="13" id="KW-1185">Reference proteome</keyword>
<comment type="catalytic activity">
    <reaction evidence="8 10">
        <text>cytidine(34) in tRNA(Ile2) + L-lysine + ATP = lysidine(34) in tRNA(Ile2) + AMP + diphosphate + H(+)</text>
        <dbReference type="Rhea" id="RHEA:43744"/>
        <dbReference type="Rhea" id="RHEA-COMP:10625"/>
        <dbReference type="Rhea" id="RHEA-COMP:10670"/>
        <dbReference type="ChEBI" id="CHEBI:15378"/>
        <dbReference type="ChEBI" id="CHEBI:30616"/>
        <dbReference type="ChEBI" id="CHEBI:32551"/>
        <dbReference type="ChEBI" id="CHEBI:33019"/>
        <dbReference type="ChEBI" id="CHEBI:82748"/>
        <dbReference type="ChEBI" id="CHEBI:83665"/>
        <dbReference type="ChEBI" id="CHEBI:456215"/>
        <dbReference type="EC" id="6.3.4.19"/>
    </reaction>
</comment>
<evidence type="ECO:0000256" key="6">
    <source>
        <dbReference type="ARBA" id="ARBA00022840"/>
    </source>
</evidence>
<dbReference type="Pfam" id="PF11734">
    <property type="entry name" value="TilS_C"/>
    <property type="match status" value="1"/>
</dbReference>
<keyword evidence="9" id="KW-0862">Zinc</keyword>
<dbReference type="Proteomes" id="UP001217044">
    <property type="component" value="Chromosome"/>
</dbReference>
<evidence type="ECO:0000256" key="1">
    <source>
        <dbReference type="ARBA" id="ARBA00004496"/>
    </source>
</evidence>
<dbReference type="PROSITE" id="PS51747">
    <property type="entry name" value="CYT_DCMP_DEAMINASES_2"/>
    <property type="match status" value="1"/>
</dbReference>
<keyword evidence="9" id="KW-0479">Metal-binding</keyword>
<comment type="function">
    <text evidence="10">Ligates lysine onto the cytidine present at position 34 of the AUA codon-specific tRNA(Ile) that contains the anticodon CAU, in an ATP-dependent manner. Cytidine is converted to lysidine, thus changing the amino acid specificity of the tRNA from methionine to isoleucine.</text>
</comment>
<evidence type="ECO:0000256" key="9">
    <source>
        <dbReference type="HAMAP-Rule" id="MF_00972"/>
    </source>
</evidence>
<keyword evidence="2 10" id="KW-0963">Cytoplasm</keyword>
<evidence type="ECO:0000256" key="10">
    <source>
        <dbReference type="HAMAP-Rule" id="MF_01161"/>
    </source>
</evidence>
<feature type="binding site" evidence="10">
    <location>
        <begin position="25"/>
        <end position="30"/>
    </location>
    <ligand>
        <name>ATP</name>
        <dbReference type="ChEBI" id="CHEBI:30616"/>
    </ligand>
</feature>
<comment type="catalytic activity">
    <reaction evidence="7 9">
        <text>adenosine(34) in tRNA + H2O + H(+) = inosine(34) in tRNA + NH4(+)</text>
        <dbReference type="Rhea" id="RHEA:43168"/>
        <dbReference type="Rhea" id="RHEA-COMP:10373"/>
        <dbReference type="Rhea" id="RHEA-COMP:10374"/>
        <dbReference type="ChEBI" id="CHEBI:15377"/>
        <dbReference type="ChEBI" id="CHEBI:15378"/>
        <dbReference type="ChEBI" id="CHEBI:28938"/>
        <dbReference type="ChEBI" id="CHEBI:74411"/>
        <dbReference type="ChEBI" id="CHEBI:82852"/>
        <dbReference type="EC" id="3.5.4.33"/>
    </reaction>
</comment>
<dbReference type="InterPro" id="IPR014729">
    <property type="entry name" value="Rossmann-like_a/b/a_fold"/>
</dbReference>
<evidence type="ECO:0000256" key="5">
    <source>
        <dbReference type="ARBA" id="ARBA00022741"/>
    </source>
</evidence>
<accession>A0ABY7V0D4</accession>
<evidence type="ECO:0000256" key="4">
    <source>
        <dbReference type="ARBA" id="ARBA00022694"/>
    </source>
</evidence>
<keyword evidence="9" id="KW-0378">Hydrolase</keyword>